<protein>
    <recommendedName>
        <fullName evidence="3">Methyltransferase type 11 domain-containing protein</fullName>
    </recommendedName>
</protein>
<dbReference type="InterPro" id="IPR029063">
    <property type="entry name" value="SAM-dependent_MTases_sf"/>
</dbReference>
<evidence type="ECO:0008006" key="3">
    <source>
        <dbReference type="Google" id="ProtNLM"/>
    </source>
</evidence>
<dbReference type="RefSeq" id="WP_143746669.1">
    <property type="nucleotide sequence ID" value="NZ_FCOF02000095.1"/>
</dbReference>
<evidence type="ECO:0000313" key="1">
    <source>
        <dbReference type="EMBL" id="SAK97160.1"/>
    </source>
</evidence>
<sequence length="281" mass="31782">MRARFPWQAKLASKVIAANLGVPYTFWRRHGIFKLGAMLDPNYARSVYEHHVAHAKPMAKTLLELGPGDSLFTAVYAYTRFERSVLIDAGSFAETVPSPYLALIDQLRSKGERMPDVSEDFSSASVFGALHCTYLTDGVSSLSEVDDSEIDFSFSHSCLQHIPLDQFQILARELYRVTANGGTGSHLLDFRDMLAGSLNHLRFSTATWESSFLKKTNIYTNRLRLGQIRHAFEEAGFKVEILEQKRWDELPVSKARLNRGFRSMEDDELLSYGAHLLVRKA</sequence>
<dbReference type="EMBL" id="FCOF02000095">
    <property type="protein sequence ID" value="SAK97160.1"/>
    <property type="molecule type" value="Genomic_DNA"/>
</dbReference>
<dbReference type="SUPFAM" id="SSF53335">
    <property type="entry name" value="S-adenosyl-L-methionine-dependent methyltransferases"/>
    <property type="match status" value="1"/>
</dbReference>
<evidence type="ECO:0000313" key="2">
    <source>
        <dbReference type="Proteomes" id="UP000054870"/>
    </source>
</evidence>
<dbReference type="AlphaFoldDB" id="A0A158DRW3"/>
<gene>
    <name evidence="1" type="ORF">AWB75_07086</name>
</gene>
<reference evidence="1" key="1">
    <citation type="submission" date="2016-01" db="EMBL/GenBank/DDBJ databases">
        <authorList>
            <person name="Peeters C."/>
        </authorList>
    </citation>
    <scope>NUCLEOTIDE SEQUENCE [LARGE SCALE GENOMIC DNA]</scope>
    <source>
        <strain evidence="1">LMG 29318</strain>
    </source>
</reference>
<keyword evidence="2" id="KW-1185">Reference proteome</keyword>
<accession>A0A158DRW3</accession>
<dbReference type="Gene3D" id="3.40.50.150">
    <property type="entry name" value="Vaccinia Virus protein VP39"/>
    <property type="match status" value="1"/>
</dbReference>
<proteinExistence type="predicted"/>
<dbReference type="Proteomes" id="UP000054870">
    <property type="component" value="Unassembled WGS sequence"/>
</dbReference>
<organism evidence="1 2">
    <name type="scientific">Caballeronia catudaia</name>
    <dbReference type="NCBI Taxonomy" id="1777136"/>
    <lineage>
        <taxon>Bacteria</taxon>
        <taxon>Pseudomonadati</taxon>
        <taxon>Pseudomonadota</taxon>
        <taxon>Betaproteobacteria</taxon>
        <taxon>Burkholderiales</taxon>
        <taxon>Burkholderiaceae</taxon>
        <taxon>Caballeronia</taxon>
    </lineage>
</organism>
<comment type="caution">
    <text evidence="1">The sequence shown here is derived from an EMBL/GenBank/DDBJ whole genome shotgun (WGS) entry which is preliminary data.</text>
</comment>
<dbReference type="OrthoDB" id="9153586at2"/>
<name>A0A158DRW3_9BURK</name>